<dbReference type="PANTHER" id="PTHR24412:SF489">
    <property type="entry name" value="RING FINGER DOMAIN AND KELCH REPEAT-CONTAINING PROTEIN DDB_G0271372"/>
    <property type="match status" value="1"/>
</dbReference>
<dbReference type="EMBL" id="RPFJ01000002">
    <property type="protein sequence ID" value="RPE00058.1"/>
    <property type="molecule type" value="Genomic_DNA"/>
</dbReference>
<dbReference type="PANTHER" id="PTHR24412">
    <property type="entry name" value="KELCH PROTEIN"/>
    <property type="match status" value="1"/>
</dbReference>
<evidence type="ECO:0000313" key="4">
    <source>
        <dbReference type="Proteomes" id="UP000270856"/>
    </source>
</evidence>
<dbReference type="Gene3D" id="2.120.10.80">
    <property type="entry name" value="Kelch-type beta propeller"/>
    <property type="match status" value="1"/>
</dbReference>
<proteinExistence type="predicted"/>
<gene>
    <name evidence="3" type="ORF">EGM88_02005</name>
</gene>
<dbReference type="RefSeq" id="WP_123896294.1">
    <property type="nucleotide sequence ID" value="NZ_RPFJ01000002.1"/>
</dbReference>
<dbReference type="Gene3D" id="2.60.40.1120">
    <property type="entry name" value="Carboxypeptidase-like, regulatory domain"/>
    <property type="match status" value="1"/>
</dbReference>
<dbReference type="Pfam" id="PF13715">
    <property type="entry name" value="CarbopepD_reg_2"/>
    <property type="match status" value="1"/>
</dbReference>
<keyword evidence="2" id="KW-0677">Repeat</keyword>
<dbReference type="InterPro" id="IPR015915">
    <property type="entry name" value="Kelch-typ_b-propeller"/>
</dbReference>
<evidence type="ECO:0000256" key="2">
    <source>
        <dbReference type="ARBA" id="ARBA00022737"/>
    </source>
</evidence>
<dbReference type="OrthoDB" id="996574at2"/>
<accession>A0A3N4NZ04</accession>
<sequence>MKKLLFVFLLTSITIYGQQIKGVVVDEVSNKPIANVNVYVKTIAEGTTTDTLGEFSIRVNKTFNKKDSISFSYIGYVTKYYPLANFKTGEVTVRLRPNMELLKEVSVTINRKLNHSLAYTELASTKKAVHSFGSILVDGKIYIIGGDKSYIENHSMRALDEENLNGLFKKINPSWEKFDGSLKVYHIEKDKWEYSDLKFRERAYHNLNYFEGKIYILGGKRLSRNRKLEYLDDKIERFDIESNTIFIDNSNPHQAINAASFVYNNKLIVLGGSVKLKASGTKVYTNKTHVYNSESGYWYELNHMPIAKEAKGILVENKYYLIGGYKDNVLNSIETLDLISGKWKRIGKLFNRMERPGLATDGATIYIFDDGVFITINTKTNEMNQYHINLRLKSPEMYYYKNKLYVIGGYTPSNFKKIPSSKVFCIDLEEVKNTKIQKNKKVED</sequence>
<name>A0A3N4NZ04_9FLAO</name>
<keyword evidence="4" id="KW-1185">Reference proteome</keyword>
<dbReference type="SUPFAM" id="SSF49464">
    <property type="entry name" value="Carboxypeptidase regulatory domain-like"/>
    <property type="match status" value="1"/>
</dbReference>
<dbReference type="AlphaFoldDB" id="A0A3N4NZ04"/>
<evidence type="ECO:0000313" key="3">
    <source>
        <dbReference type="EMBL" id="RPE00058.1"/>
    </source>
</evidence>
<organism evidence="3 4">
    <name type="scientific">Aureibaculum marinum</name>
    <dbReference type="NCBI Taxonomy" id="2487930"/>
    <lineage>
        <taxon>Bacteria</taxon>
        <taxon>Pseudomonadati</taxon>
        <taxon>Bacteroidota</taxon>
        <taxon>Flavobacteriia</taxon>
        <taxon>Flavobacteriales</taxon>
        <taxon>Flavobacteriaceae</taxon>
        <taxon>Aureibaculum</taxon>
    </lineage>
</organism>
<protein>
    <submittedName>
        <fullName evidence="3">Galactose oxidase</fullName>
    </submittedName>
</protein>
<evidence type="ECO:0000256" key="1">
    <source>
        <dbReference type="ARBA" id="ARBA00022441"/>
    </source>
</evidence>
<keyword evidence="1" id="KW-0880">Kelch repeat</keyword>
<dbReference type="SUPFAM" id="SSF117281">
    <property type="entry name" value="Kelch motif"/>
    <property type="match status" value="1"/>
</dbReference>
<reference evidence="3 4" key="1">
    <citation type="submission" date="2018-11" db="EMBL/GenBank/DDBJ databases">
        <title>Aureibaculum marinum gen. nov., sp. nov., a member of the family Flavobacteriaceae isolated from the Bohai Sea.</title>
        <authorList>
            <person name="Ji X."/>
        </authorList>
    </citation>
    <scope>NUCLEOTIDE SEQUENCE [LARGE SCALE GENOMIC DNA]</scope>
    <source>
        <strain evidence="3 4">BH-SD17</strain>
    </source>
</reference>
<dbReference type="Proteomes" id="UP000270856">
    <property type="component" value="Unassembled WGS sequence"/>
</dbReference>
<dbReference type="Pfam" id="PF24681">
    <property type="entry name" value="Kelch_KLHDC2_KLHL20_DRC7"/>
    <property type="match status" value="1"/>
</dbReference>
<dbReference type="InterPro" id="IPR008969">
    <property type="entry name" value="CarboxyPept-like_regulatory"/>
</dbReference>
<comment type="caution">
    <text evidence="3">The sequence shown here is derived from an EMBL/GenBank/DDBJ whole genome shotgun (WGS) entry which is preliminary data.</text>
</comment>